<evidence type="ECO:0000313" key="10">
    <source>
        <dbReference type="EMBL" id="VFK03641.1"/>
    </source>
</evidence>
<feature type="binding site" evidence="8">
    <location>
        <position position="165"/>
    </location>
    <ligand>
        <name>substrate</name>
    </ligand>
</feature>
<keyword evidence="5 8" id="KW-0457">Lysine biosynthesis</keyword>
<proteinExistence type="inferred from homology"/>
<dbReference type="PANTHER" id="PTHR31689">
    <property type="entry name" value="DIAMINOPIMELATE EPIMERASE, CHLOROPLASTIC"/>
    <property type="match status" value="1"/>
</dbReference>
<evidence type="ECO:0000313" key="12">
    <source>
        <dbReference type="EMBL" id="VFK07901.1"/>
    </source>
</evidence>
<keyword evidence="8" id="KW-0963">Cytoplasm</keyword>
<comment type="catalytic activity">
    <reaction evidence="7 8">
        <text>(2S,6S)-2,6-diaminopimelate = meso-2,6-diaminopimelate</text>
        <dbReference type="Rhea" id="RHEA:15393"/>
        <dbReference type="ChEBI" id="CHEBI:57609"/>
        <dbReference type="ChEBI" id="CHEBI:57791"/>
        <dbReference type="EC" id="5.1.1.7"/>
    </reaction>
</comment>
<dbReference type="NCBIfam" id="TIGR00652">
    <property type="entry name" value="DapF"/>
    <property type="match status" value="1"/>
</dbReference>
<dbReference type="HAMAP" id="MF_00197">
    <property type="entry name" value="DAP_epimerase"/>
    <property type="match status" value="1"/>
</dbReference>
<feature type="binding site" evidence="8">
    <location>
        <begin position="77"/>
        <end position="78"/>
    </location>
    <ligand>
        <name>substrate</name>
    </ligand>
</feature>
<dbReference type="PROSITE" id="PS01326">
    <property type="entry name" value="DAP_EPIMERASE"/>
    <property type="match status" value="1"/>
</dbReference>
<protein>
    <recommendedName>
        <fullName evidence="3 8">Diaminopimelate epimerase</fullName>
        <shortName evidence="8">DAP epimerase</shortName>
        <ecNumber evidence="3 8">5.1.1.7</ecNumber>
    </recommendedName>
    <alternativeName>
        <fullName evidence="8">PLP-independent amino acid racemase</fullName>
    </alternativeName>
</protein>
<feature type="site" description="Important for dimerization" evidence="8">
    <location>
        <position position="276"/>
    </location>
</feature>
<dbReference type="Pfam" id="PF01678">
    <property type="entry name" value="DAP_epimerase"/>
    <property type="match status" value="2"/>
</dbReference>
<evidence type="ECO:0000256" key="2">
    <source>
        <dbReference type="ARBA" id="ARBA00010219"/>
    </source>
</evidence>
<dbReference type="EMBL" id="CAADFG010000469">
    <property type="protein sequence ID" value="VFK04839.1"/>
    <property type="molecule type" value="Genomic_DNA"/>
</dbReference>
<evidence type="ECO:0000256" key="1">
    <source>
        <dbReference type="ARBA" id="ARBA00005196"/>
    </source>
</evidence>
<evidence type="ECO:0000256" key="3">
    <source>
        <dbReference type="ARBA" id="ARBA00013080"/>
    </source>
</evidence>
<feature type="binding site" evidence="8">
    <location>
        <position position="198"/>
    </location>
    <ligand>
        <name>substrate</name>
    </ligand>
</feature>
<dbReference type="PANTHER" id="PTHR31689:SF0">
    <property type="entry name" value="DIAMINOPIMELATE EPIMERASE"/>
    <property type="match status" value="1"/>
</dbReference>
<dbReference type="InterPro" id="IPR018510">
    <property type="entry name" value="DAP_epimerase_AS"/>
</dbReference>
<reference evidence="11" key="1">
    <citation type="submission" date="2019-02" db="EMBL/GenBank/DDBJ databases">
        <authorList>
            <person name="Gruber-Vodicka R. H."/>
            <person name="Seah K. B. B."/>
        </authorList>
    </citation>
    <scope>NUCLEOTIDE SEQUENCE</scope>
    <source>
        <strain evidence="12">BECK_SA2B12</strain>
        <strain evidence="11">BECK_SA2B15</strain>
        <strain evidence="10">BECK_SA2B20</strain>
    </source>
</reference>
<organism evidence="11">
    <name type="scientific">Candidatus Kentrum eta</name>
    <dbReference type="NCBI Taxonomy" id="2126337"/>
    <lineage>
        <taxon>Bacteria</taxon>
        <taxon>Pseudomonadati</taxon>
        <taxon>Pseudomonadota</taxon>
        <taxon>Gammaproteobacteria</taxon>
        <taxon>Candidatus Kentrum</taxon>
    </lineage>
</organism>
<feature type="binding site" evidence="8">
    <location>
        <begin position="216"/>
        <end position="217"/>
    </location>
    <ligand>
        <name>substrate</name>
    </ligand>
</feature>
<dbReference type="SUPFAM" id="SSF54506">
    <property type="entry name" value="Diaminopimelate epimerase-like"/>
    <property type="match status" value="2"/>
</dbReference>
<evidence type="ECO:0000256" key="4">
    <source>
        <dbReference type="ARBA" id="ARBA00022605"/>
    </source>
</evidence>
<dbReference type="EMBL" id="CAADFI010000369">
    <property type="protein sequence ID" value="VFK03641.1"/>
    <property type="molecule type" value="Genomic_DNA"/>
</dbReference>
<feature type="binding site" evidence="8">
    <location>
        <begin position="226"/>
        <end position="227"/>
    </location>
    <ligand>
        <name>substrate</name>
    </ligand>
</feature>
<dbReference type="Gene3D" id="3.10.310.10">
    <property type="entry name" value="Diaminopimelate Epimerase, Chain A, domain 1"/>
    <property type="match status" value="2"/>
</dbReference>
<feature type="site" description="Could be important to modulate the pK values of the two catalytic cysteine residues" evidence="8">
    <location>
        <position position="216"/>
    </location>
</feature>
<feature type="site" description="Could be important to modulate the pK values of the two catalytic cysteine residues" evidence="8">
    <location>
        <position position="167"/>
    </location>
</feature>
<accession>A0A450VJ56</accession>
<evidence type="ECO:0000256" key="6">
    <source>
        <dbReference type="ARBA" id="ARBA00023235"/>
    </source>
</evidence>
<feature type="active site" description="Proton donor" evidence="8">
    <location>
        <position position="76"/>
    </location>
</feature>
<comment type="caution">
    <text evidence="8">Lacks conserved residue(s) required for the propagation of feature annotation.</text>
</comment>
<evidence type="ECO:0000256" key="7">
    <source>
        <dbReference type="ARBA" id="ARBA00051712"/>
    </source>
</evidence>
<feature type="active site" description="Proton acceptor" evidence="8">
    <location>
        <position position="225"/>
    </location>
</feature>
<sequence length="283" mass="30784">MSLIPFIKMHGLGNDYIYFDCIANPNLIDNPSSVAAKLSNRHFSIGGDGIVLIRNHPDADFQMRMFNADGSEAEMCGNAIRCVGKFLYDKGYSASDTIRIMTGAGILTLGLKIDNGKVNSVRVDMGEPILNGPEIPVAVEANPVRIPISLAGGRNHDVTCVSMGNPHAVIFVDEITDEHVFADGKEMERDSLFPNRINVEFAKIISRNTIEMRVWERGSGETLACGTGACATTVAAVINDLTDRKVKIKLRGGDLLIEWSKNDNHIYMTGPAAIAFTGEVEIE</sequence>
<comment type="subunit">
    <text evidence="8">Homodimer.</text>
</comment>
<dbReference type="GO" id="GO:0005829">
    <property type="term" value="C:cytosol"/>
    <property type="evidence" value="ECO:0007669"/>
    <property type="project" value="TreeGrafter"/>
</dbReference>
<evidence type="ECO:0000256" key="8">
    <source>
        <dbReference type="HAMAP-Rule" id="MF_00197"/>
    </source>
</evidence>
<gene>
    <name evidence="8" type="primary">dapF</name>
    <name evidence="11" type="ORF">BECKH772A_GA0070896_104691</name>
    <name evidence="10" type="ORF">BECKH772B_GA0070898_103694</name>
    <name evidence="12" type="ORF">BECKH772C_GA0070978_104641</name>
</gene>
<dbReference type="GO" id="GO:0008837">
    <property type="term" value="F:diaminopimelate epimerase activity"/>
    <property type="evidence" value="ECO:0007669"/>
    <property type="project" value="UniProtKB-UniRule"/>
</dbReference>
<feature type="binding site" evidence="8">
    <location>
        <position position="67"/>
    </location>
    <ligand>
        <name>substrate</name>
    </ligand>
</feature>
<comment type="pathway">
    <text evidence="1 8">Amino-acid biosynthesis; L-lysine biosynthesis via DAP pathway; DL-2,6-diaminopimelate from LL-2,6-diaminopimelate: step 1/1.</text>
</comment>
<comment type="subcellular location">
    <subcellularLocation>
        <location evidence="8">Cytoplasm</location>
    </subcellularLocation>
</comment>
<evidence type="ECO:0000313" key="11">
    <source>
        <dbReference type="EMBL" id="VFK04839.1"/>
    </source>
</evidence>
<keyword evidence="6 8" id="KW-0413">Isomerase</keyword>
<comment type="function">
    <text evidence="8">Catalyzes the stereoinversion of LL-2,6-diaminopimelate (L,L-DAP) to meso-diaminopimelate (meso-DAP), a precursor of L-lysine and an essential component of the bacterial peptidoglycan.</text>
</comment>
<feature type="binding site" evidence="8">
    <location>
        <position position="14"/>
    </location>
    <ligand>
        <name>substrate</name>
    </ligand>
</feature>
<evidence type="ECO:0000256" key="5">
    <source>
        <dbReference type="ARBA" id="ARBA00023154"/>
    </source>
</evidence>
<evidence type="ECO:0000256" key="9">
    <source>
        <dbReference type="PROSITE-ProRule" id="PRU10125"/>
    </source>
</evidence>
<dbReference type="InterPro" id="IPR001653">
    <property type="entry name" value="DAP_epimerase_DapF"/>
</dbReference>
<feature type="active site" evidence="9">
    <location>
        <position position="76"/>
    </location>
</feature>
<dbReference type="EMBL" id="CAADFJ010000464">
    <property type="protein sequence ID" value="VFK07901.1"/>
    <property type="molecule type" value="Genomic_DNA"/>
</dbReference>
<dbReference type="EC" id="5.1.1.7" evidence="3 8"/>
<name>A0A450VJ56_9GAMM</name>
<comment type="similarity">
    <text evidence="2 8">Belongs to the diaminopimelate epimerase family.</text>
</comment>
<keyword evidence="4 8" id="KW-0028">Amino-acid biosynthesis</keyword>
<dbReference type="GO" id="GO:0009089">
    <property type="term" value="P:lysine biosynthetic process via diaminopimelate"/>
    <property type="evidence" value="ECO:0007669"/>
    <property type="project" value="UniProtKB-UniRule"/>
</dbReference>
<dbReference type="AlphaFoldDB" id="A0A450VJ56"/>
<dbReference type="UniPathway" id="UPA00034">
    <property type="reaction ID" value="UER00025"/>
</dbReference>